<dbReference type="Proteomes" id="UP000321891">
    <property type="component" value="Unassembled WGS sequence"/>
</dbReference>
<dbReference type="InterPro" id="IPR013396">
    <property type="entry name" value="CRISPR-assoc_prot_Csy4"/>
</dbReference>
<keyword evidence="4" id="KW-1185">Reference proteome</keyword>
<dbReference type="EMBL" id="BAMV01000010">
    <property type="protein sequence ID" value="GAN60207.1"/>
    <property type="molecule type" value="Genomic_DNA"/>
</dbReference>
<dbReference type="AlphaFoldDB" id="A0A0D6N2G6"/>
<comment type="caution">
    <text evidence="1">The sequence shown here is derived from an EMBL/GenBank/DDBJ whole genome shotgun (WGS) entry which is preliminary data.</text>
</comment>
<dbReference type="CDD" id="cd09739">
    <property type="entry name" value="Cas6_I-F"/>
    <property type="match status" value="1"/>
</dbReference>
<reference evidence="2 4" key="2">
    <citation type="submission" date="2019-07" db="EMBL/GenBank/DDBJ databases">
        <title>Whole genome shotgun sequence of Acetobacter cibinongensis NBRC 16605.</title>
        <authorList>
            <person name="Hosoyama A."/>
            <person name="Uohara A."/>
            <person name="Ohji S."/>
            <person name="Ichikawa N."/>
        </authorList>
    </citation>
    <scope>NUCLEOTIDE SEQUENCE [LARGE SCALE GENOMIC DNA]</scope>
    <source>
        <strain evidence="2 4">NBRC 16605</strain>
    </source>
</reference>
<accession>A0A6N3SNE5</accession>
<gene>
    <name evidence="1" type="ORF">Abci_010_072</name>
    <name evidence="2" type="ORF">ACI01nite_08990</name>
</gene>
<evidence type="ECO:0000313" key="4">
    <source>
        <dbReference type="Proteomes" id="UP000321891"/>
    </source>
</evidence>
<reference evidence="1 3" key="1">
    <citation type="submission" date="2012-11" db="EMBL/GenBank/DDBJ databases">
        <title>Whole genome sequence of Acetobacter cibinongensis 4H-1.</title>
        <authorList>
            <person name="Azuma Y."/>
            <person name="Higashiura N."/>
            <person name="Hirakawa H."/>
            <person name="Matsushita K."/>
        </authorList>
    </citation>
    <scope>NUCLEOTIDE SEQUENCE [LARGE SCALE GENOMIC DNA]</scope>
    <source>
        <strain evidence="1 3">4H-1</strain>
    </source>
</reference>
<proteinExistence type="predicted"/>
<name>A0A0D6N2G6_9PROT</name>
<dbReference type="Proteomes" id="UP000032671">
    <property type="component" value="Unassembled WGS sequence"/>
</dbReference>
<dbReference type="Pfam" id="PF09618">
    <property type="entry name" value="Cas_Csy4"/>
    <property type="match status" value="1"/>
</dbReference>
<evidence type="ECO:0000313" key="3">
    <source>
        <dbReference type="Proteomes" id="UP000032671"/>
    </source>
</evidence>
<sequence length="193" mass="21255">MPADLNNFYQDIRCLPNPEIAQHIVMEALFSALHKALVGMGAQQIGVSFPEYADTPPNLGGCMRLHGTQEALQALAGAQWLGVVRDYTASADILPVPKACQHRLVKRVQAKSSPARLRRRAMRRHGLDKQAAQHTIPDTAAERLRLPFVMISSASTGQKRFPLFISHEPVQEQPKAGMFSTYGLSLGGTVPWF</sequence>
<dbReference type="RefSeq" id="WP_048838274.1">
    <property type="nucleotide sequence ID" value="NZ_BAMV01000010.1"/>
</dbReference>
<dbReference type="GO" id="GO:0043571">
    <property type="term" value="P:maintenance of CRISPR repeat elements"/>
    <property type="evidence" value="ECO:0007669"/>
    <property type="project" value="InterPro"/>
</dbReference>
<protein>
    <submittedName>
        <fullName evidence="1">CRISPR-associated protein Csy4</fullName>
    </submittedName>
    <submittedName>
        <fullName evidence="2">Type I-F CRISPR-associated endoribonuclease Cas6/Csy4</fullName>
    </submittedName>
</protein>
<dbReference type="InterPro" id="IPR042564">
    <property type="entry name" value="CRISPR-Cas6/Csy4_sf"/>
</dbReference>
<dbReference type="STRING" id="1231339.Abci_010_072"/>
<accession>A0A0D6N2G6</accession>
<evidence type="ECO:0000313" key="1">
    <source>
        <dbReference type="EMBL" id="GAN60207.1"/>
    </source>
</evidence>
<dbReference type="NCBIfam" id="TIGR02563">
    <property type="entry name" value="cas_Csy4"/>
    <property type="match status" value="1"/>
</dbReference>
<evidence type="ECO:0000313" key="2">
    <source>
        <dbReference type="EMBL" id="GEL58297.1"/>
    </source>
</evidence>
<dbReference type="EMBL" id="BJVU01000002">
    <property type="protein sequence ID" value="GEL58297.1"/>
    <property type="molecule type" value="Genomic_DNA"/>
</dbReference>
<dbReference type="GO" id="GO:0004519">
    <property type="term" value="F:endonuclease activity"/>
    <property type="evidence" value="ECO:0007669"/>
    <property type="project" value="InterPro"/>
</dbReference>
<dbReference type="Gene3D" id="3.30.70.2540">
    <property type="entry name" value="CRISPR-associated endoribonuclease Cas6/Csy4"/>
    <property type="match status" value="1"/>
</dbReference>
<organism evidence="1 3">
    <name type="scientific">Acetobacter cibinongensis</name>
    <dbReference type="NCBI Taxonomy" id="146475"/>
    <lineage>
        <taxon>Bacteria</taxon>
        <taxon>Pseudomonadati</taxon>
        <taxon>Pseudomonadota</taxon>
        <taxon>Alphaproteobacteria</taxon>
        <taxon>Acetobacterales</taxon>
        <taxon>Acetobacteraceae</taxon>
        <taxon>Acetobacter</taxon>
    </lineage>
</organism>